<reference evidence="1 2" key="1">
    <citation type="journal article" date="2015" name="Genome Biol. Evol.">
        <title>Comparative Genomics of a Bacterivorous Green Alga Reveals Evolutionary Causalities and Consequences of Phago-Mixotrophic Mode of Nutrition.</title>
        <authorList>
            <person name="Burns J.A."/>
            <person name="Paasch A."/>
            <person name="Narechania A."/>
            <person name="Kim E."/>
        </authorList>
    </citation>
    <scope>NUCLEOTIDE SEQUENCE [LARGE SCALE GENOMIC DNA]</scope>
    <source>
        <strain evidence="1 2">PLY_AMNH</strain>
    </source>
</reference>
<gene>
    <name evidence="1" type="ORF">CYMTET_55379</name>
</gene>
<dbReference type="EMBL" id="LGRX02035502">
    <property type="protein sequence ID" value="KAK3234361.1"/>
    <property type="molecule type" value="Genomic_DNA"/>
</dbReference>
<organism evidence="1 2">
    <name type="scientific">Cymbomonas tetramitiformis</name>
    <dbReference type="NCBI Taxonomy" id="36881"/>
    <lineage>
        <taxon>Eukaryota</taxon>
        <taxon>Viridiplantae</taxon>
        <taxon>Chlorophyta</taxon>
        <taxon>Pyramimonadophyceae</taxon>
        <taxon>Pyramimonadales</taxon>
        <taxon>Pyramimonadaceae</taxon>
        <taxon>Cymbomonas</taxon>
    </lineage>
</organism>
<protein>
    <submittedName>
        <fullName evidence="1">Uncharacterized protein</fullName>
    </submittedName>
</protein>
<proteinExistence type="predicted"/>
<dbReference type="AlphaFoldDB" id="A0AAE0BDF5"/>
<dbReference type="Proteomes" id="UP001190700">
    <property type="component" value="Unassembled WGS sequence"/>
</dbReference>
<comment type="caution">
    <text evidence="1">The sequence shown here is derived from an EMBL/GenBank/DDBJ whole genome shotgun (WGS) entry which is preliminary data.</text>
</comment>
<keyword evidence="2" id="KW-1185">Reference proteome</keyword>
<accession>A0AAE0BDF5</accession>
<evidence type="ECO:0000313" key="1">
    <source>
        <dbReference type="EMBL" id="KAK3234361.1"/>
    </source>
</evidence>
<evidence type="ECO:0000313" key="2">
    <source>
        <dbReference type="Proteomes" id="UP001190700"/>
    </source>
</evidence>
<name>A0AAE0BDF5_9CHLO</name>
<sequence>MDTLTDEALATRIEELRASEAPRSFLEKLTGEGAVTFTAEETATNTRLSVLTGEQDRRVVRAAHAQHLQQAAGGGQTEALHAELDELLAANGPPRRALPGAACDFKDKNGSDGNAAKRTWDFATMRLTRFFTTSQGEGRTVKSSEDDARPCTEYLVQLSSELSFMMLKNSIAASFGDEN</sequence>